<evidence type="ECO:0000313" key="2">
    <source>
        <dbReference type="EMBL" id="KAJ1199201.1"/>
    </source>
</evidence>
<feature type="region of interest" description="Disordered" evidence="1">
    <location>
        <begin position="24"/>
        <end position="86"/>
    </location>
</feature>
<dbReference type="EMBL" id="JANPWB010000003">
    <property type="protein sequence ID" value="KAJ1199201.1"/>
    <property type="molecule type" value="Genomic_DNA"/>
</dbReference>
<accession>A0AAV7VEB9</accession>
<organism evidence="2 3">
    <name type="scientific">Pleurodeles waltl</name>
    <name type="common">Iberian ribbed newt</name>
    <dbReference type="NCBI Taxonomy" id="8319"/>
    <lineage>
        <taxon>Eukaryota</taxon>
        <taxon>Metazoa</taxon>
        <taxon>Chordata</taxon>
        <taxon>Craniata</taxon>
        <taxon>Vertebrata</taxon>
        <taxon>Euteleostomi</taxon>
        <taxon>Amphibia</taxon>
        <taxon>Batrachia</taxon>
        <taxon>Caudata</taxon>
        <taxon>Salamandroidea</taxon>
        <taxon>Salamandridae</taxon>
        <taxon>Pleurodelinae</taxon>
        <taxon>Pleurodeles</taxon>
    </lineage>
</organism>
<evidence type="ECO:0000313" key="3">
    <source>
        <dbReference type="Proteomes" id="UP001066276"/>
    </source>
</evidence>
<sequence length="86" mass="9475">MGALGPGEALAQPRQTHLLQHIMHNRAREPVSGRGPGTEPPEGPPEIRHSRRSELPPGSMQTRAPKAPLSPWLCQGEDVPRLHQQR</sequence>
<keyword evidence="3" id="KW-1185">Reference proteome</keyword>
<evidence type="ECO:0000256" key="1">
    <source>
        <dbReference type="SAM" id="MobiDB-lite"/>
    </source>
</evidence>
<gene>
    <name evidence="2" type="ORF">NDU88_003039</name>
</gene>
<dbReference type="AlphaFoldDB" id="A0AAV7VEB9"/>
<dbReference type="Proteomes" id="UP001066276">
    <property type="component" value="Chromosome 2_1"/>
</dbReference>
<feature type="compositionally biased region" description="Basic and acidic residues" evidence="1">
    <location>
        <begin position="45"/>
        <end position="54"/>
    </location>
</feature>
<proteinExistence type="predicted"/>
<name>A0AAV7VEB9_PLEWA</name>
<protein>
    <submittedName>
        <fullName evidence="2">Uncharacterized protein</fullName>
    </submittedName>
</protein>
<reference evidence="2" key="1">
    <citation type="journal article" date="2022" name="bioRxiv">
        <title>Sequencing and chromosome-scale assembly of the giantPleurodeles waltlgenome.</title>
        <authorList>
            <person name="Brown T."/>
            <person name="Elewa A."/>
            <person name="Iarovenko S."/>
            <person name="Subramanian E."/>
            <person name="Araus A.J."/>
            <person name="Petzold A."/>
            <person name="Susuki M."/>
            <person name="Suzuki K.-i.T."/>
            <person name="Hayashi T."/>
            <person name="Toyoda A."/>
            <person name="Oliveira C."/>
            <person name="Osipova E."/>
            <person name="Leigh N.D."/>
            <person name="Simon A."/>
            <person name="Yun M.H."/>
        </authorList>
    </citation>
    <scope>NUCLEOTIDE SEQUENCE</scope>
    <source>
        <strain evidence="2">20211129_DDA</strain>
        <tissue evidence="2">Liver</tissue>
    </source>
</reference>
<comment type="caution">
    <text evidence="2">The sequence shown here is derived from an EMBL/GenBank/DDBJ whole genome shotgun (WGS) entry which is preliminary data.</text>
</comment>